<feature type="region of interest" description="Disordered" evidence="5">
    <location>
        <begin position="1"/>
        <end position="46"/>
    </location>
</feature>
<dbReference type="GO" id="GO:0046983">
    <property type="term" value="F:protein dimerization activity"/>
    <property type="evidence" value="ECO:0007669"/>
    <property type="project" value="InterPro"/>
</dbReference>
<feature type="compositionally biased region" description="Low complexity" evidence="5">
    <location>
        <begin position="24"/>
        <end position="46"/>
    </location>
</feature>
<dbReference type="Gene3D" id="4.10.280.10">
    <property type="entry name" value="Helix-loop-helix DNA-binding domain"/>
    <property type="match status" value="1"/>
</dbReference>
<evidence type="ECO:0000313" key="7">
    <source>
        <dbReference type="EMBL" id="KAK4192657.1"/>
    </source>
</evidence>
<organism evidence="7 8">
    <name type="scientific">Podospora australis</name>
    <dbReference type="NCBI Taxonomy" id="1536484"/>
    <lineage>
        <taxon>Eukaryota</taxon>
        <taxon>Fungi</taxon>
        <taxon>Dikarya</taxon>
        <taxon>Ascomycota</taxon>
        <taxon>Pezizomycotina</taxon>
        <taxon>Sordariomycetes</taxon>
        <taxon>Sordariomycetidae</taxon>
        <taxon>Sordariales</taxon>
        <taxon>Podosporaceae</taxon>
        <taxon>Podospora</taxon>
    </lineage>
</organism>
<proteinExistence type="predicted"/>
<evidence type="ECO:0000256" key="2">
    <source>
        <dbReference type="ARBA" id="ARBA00023015"/>
    </source>
</evidence>
<dbReference type="InterPro" id="IPR011598">
    <property type="entry name" value="bHLH_dom"/>
</dbReference>
<feature type="compositionally biased region" description="Low complexity" evidence="5">
    <location>
        <begin position="347"/>
        <end position="356"/>
    </location>
</feature>
<comment type="subcellular location">
    <subcellularLocation>
        <location evidence="1">Nucleus</location>
    </subcellularLocation>
</comment>
<evidence type="ECO:0000256" key="3">
    <source>
        <dbReference type="ARBA" id="ARBA00023163"/>
    </source>
</evidence>
<dbReference type="SMART" id="SM00353">
    <property type="entry name" value="HLH"/>
    <property type="match status" value="1"/>
</dbReference>
<dbReference type="PANTHER" id="PTHR46117:SF3">
    <property type="entry name" value="FI24210P1"/>
    <property type="match status" value="1"/>
</dbReference>
<feature type="compositionally biased region" description="Polar residues" evidence="5">
    <location>
        <begin position="198"/>
        <end position="208"/>
    </location>
</feature>
<reference evidence="7" key="2">
    <citation type="submission" date="2023-05" db="EMBL/GenBank/DDBJ databases">
        <authorList>
            <consortium name="Lawrence Berkeley National Laboratory"/>
            <person name="Steindorff A."/>
            <person name="Hensen N."/>
            <person name="Bonometti L."/>
            <person name="Westerberg I."/>
            <person name="Brannstrom I.O."/>
            <person name="Guillou S."/>
            <person name="Cros-Aarteil S."/>
            <person name="Calhoun S."/>
            <person name="Haridas S."/>
            <person name="Kuo A."/>
            <person name="Mondo S."/>
            <person name="Pangilinan J."/>
            <person name="Riley R."/>
            <person name="Labutti K."/>
            <person name="Andreopoulos B."/>
            <person name="Lipzen A."/>
            <person name="Chen C."/>
            <person name="Yanf M."/>
            <person name="Daum C."/>
            <person name="Ng V."/>
            <person name="Clum A."/>
            <person name="Ohm R."/>
            <person name="Martin F."/>
            <person name="Silar P."/>
            <person name="Natvig D."/>
            <person name="Lalanne C."/>
            <person name="Gautier V."/>
            <person name="Ament-Velasquez S.L."/>
            <person name="Kruys A."/>
            <person name="Hutchinson M.I."/>
            <person name="Powell A.J."/>
            <person name="Barry K."/>
            <person name="Miller A.N."/>
            <person name="Grigoriev I.V."/>
            <person name="Debuchy R."/>
            <person name="Gladieux P."/>
            <person name="Thoren M.H."/>
            <person name="Johannesson H."/>
        </authorList>
    </citation>
    <scope>NUCLEOTIDE SEQUENCE</scope>
    <source>
        <strain evidence="7">PSN309</strain>
    </source>
</reference>
<dbReference type="Proteomes" id="UP001302126">
    <property type="component" value="Unassembled WGS sequence"/>
</dbReference>
<feature type="region of interest" description="Disordered" evidence="5">
    <location>
        <begin position="168"/>
        <end position="227"/>
    </location>
</feature>
<dbReference type="GO" id="GO:0000978">
    <property type="term" value="F:RNA polymerase II cis-regulatory region sequence-specific DNA binding"/>
    <property type="evidence" value="ECO:0007669"/>
    <property type="project" value="TreeGrafter"/>
</dbReference>
<feature type="region of interest" description="Disordered" evidence="5">
    <location>
        <begin position="323"/>
        <end position="377"/>
    </location>
</feature>
<dbReference type="SUPFAM" id="SSF47459">
    <property type="entry name" value="HLH, helix-loop-helix DNA-binding domain"/>
    <property type="match status" value="1"/>
</dbReference>
<evidence type="ECO:0000256" key="1">
    <source>
        <dbReference type="ARBA" id="ARBA00004123"/>
    </source>
</evidence>
<keyword evidence="3" id="KW-0804">Transcription</keyword>
<dbReference type="AlphaFoldDB" id="A0AAN6X7B0"/>
<evidence type="ECO:0000259" key="6">
    <source>
        <dbReference type="PROSITE" id="PS50888"/>
    </source>
</evidence>
<evidence type="ECO:0000256" key="4">
    <source>
        <dbReference type="ARBA" id="ARBA00023242"/>
    </source>
</evidence>
<dbReference type="InterPro" id="IPR036638">
    <property type="entry name" value="HLH_DNA-bd_sf"/>
</dbReference>
<feature type="compositionally biased region" description="Polar residues" evidence="5">
    <location>
        <begin position="335"/>
        <end position="346"/>
    </location>
</feature>
<dbReference type="PANTHER" id="PTHR46117">
    <property type="entry name" value="FI24210P1"/>
    <property type="match status" value="1"/>
</dbReference>
<sequence length="517" mass="55576">MAHHGYQINGHGGGIDPSDLSMPNNFQSSFQNNNTNNGYPSHSNPSNAYAASSAIFGDDELLDSLASPTEPQAGMHGHGQDFGLNDMGGMAFSQGVYGSHHGLPIDHHAAGFSSTPDGDPIQSPFVHNFGLHRQIQHPQSFGGSLQSPLSYTGADLNDGDANFLKARPRMPQSMQRKPSANRGPLTPKAGTMAGLSLGSESPFGSQPIRTGGAHHEKSHSGQWAASNSISSFPGSGFSSPLSTGLHSAQINEMLLKGGASMPAKIGTPGTAVNSQEAKKKRRRESHNLVERRRRDNINERIQDLSKLVPSHRLEDEKVKKALQASGGTVSPDLTGLSNSAQATSTLAGPGARRAAGGTAGNITTGLPQDDKDKGPNKGDILNGAVYWMRDLMWLVKNLMHQQEELLSAVHECGGKIPFEITDEQLRMQSEIRDAMERTEEFAYSRFDGSGLRVPEFTDIAGKRVNNQNVHGYDQSISPANNGGLGYDMLDAEDFIGNQDDDDEINFKEEDEYGMDMT</sequence>
<feature type="compositionally biased region" description="Basic and acidic residues" evidence="5">
    <location>
        <begin position="285"/>
        <end position="294"/>
    </location>
</feature>
<dbReference type="EMBL" id="MU864353">
    <property type="protein sequence ID" value="KAK4192657.1"/>
    <property type="molecule type" value="Genomic_DNA"/>
</dbReference>
<keyword evidence="8" id="KW-1185">Reference proteome</keyword>
<dbReference type="GO" id="GO:0000981">
    <property type="term" value="F:DNA-binding transcription factor activity, RNA polymerase II-specific"/>
    <property type="evidence" value="ECO:0007669"/>
    <property type="project" value="TreeGrafter"/>
</dbReference>
<dbReference type="InterPro" id="IPR051732">
    <property type="entry name" value="USF"/>
</dbReference>
<evidence type="ECO:0000256" key="5">
    <source>
        <dbReference type="SAM" id="MobiDB-lite"/>
    </source>
</evidence>
<protein>
    <submittedName>
        <fullName evidence="7">Microphthalmia-associated transcription factor</fullName>
    </submittedName>
</protein>
<feature type="domain" description="BHLH" evidence="6">
    <location>
        <begin position="281"/>
        <end position="391"/>
    </location>
</feature>
<dbReference type="PROSITE" id="PS50888">
    <property type="entry name" value="BHLH"/>
    <property type="match status" value="1"/>
</dbReference>
<keyword evidence="2" id="KW-0805">Transcription regulation</keyword>
<feature type="region of interest" description="Disordered" evidence="5">
    <location>
        <begin position="259"/>
        <end position="294"/>
    </location>
</feature>
<reference evidence="7" key="1">
    <citation type="journal article" date="2023" name="Mol. Phylogenet. Evol.">
        <title>Genome-scale phylogeny and comparative genomics of the fungal order Sordariales.</title>
        <authorList>
            <person name="Hensen N."/>
            <person name="Bonometti L."/>
            <person name="Westerberg I."/>
            <person name="Brannstrom I.O."/>
            <person name="Guillou S."/>
            <person name="Cros-Aarteil S."/>
            <person name="Calhoun S."/>
            <person name="Haridas S."/>
            <person name="Kuo A."/>
            <person name="Mondo S."/>
            <person name="Pangilinan J."/>
            <person name="Riley R."/>
            <person name="LaButti K."/>
            <person name="Andreopoulos B."/>
            <person name="Lipzen A."/>
            <person name="Chen C."/>
            <person name="Yan M."/>
            <person name="Daum C."/>
            <person name="Ng V."/>
            <person name="Clum A."/>
            <person name="Steindorff A."/>
            <person name="Ohm R.A."/>
            <person name="Martin F."/>
            <person name="Silar P."/>
            <person name="Natvig D.O."/>
            <person name="Lalanne C."/>
            <person name="Gautier V."/>
            <person name="Ament-Velasquez S.L."/>
            <person name="Kruys A."/>
            <person name="Hutchinson M.I."/>
            <person name="Powell A.J."/>
            <person name="Barry K."/>
            <person name="Miller A.N."/>
            <person name="Grigoriev I.V."/>
            <person name="Debuchy R."/>
            <person name="Gladieux P."/>
            <person name="Hiltunen Thoren M."/>
            <person name="Johannesson H."/>
        </authorList>
    </citation>
    <scope>NUCLEOTIDE SEQUENCE</scope>
    <source>
        <strain evidence="7">PSN309</strain>
    </source>
</reference>
<comment type="caution">
    <text evidence="7">The sequence shown here is derived from an EMBL/GenBank/DDBJ whole genome shotgun (WGS) entry which is preliminary data.</text>
</comment>
<evidence type="ECO:0000313" key="8">
    <source>
        <dbReference type="Proteomes" id="UP001302126"/>
    </source>
</evidence>
<dbReference type="GO" id="GO:0005634">
    <property type="term" value="C:nucleus"/>
    <property type="evidence" value="ECO:0007669"/>
    <property type="project" value="UniProtKB-SubCell"/>
</dbReference>
<keyword evidence="4" id="KW-0539">Nucleus</keyword>
<gene>
    <name evidence="7" type="ORF">QBC35DRAFT_198593</name>
</gene>
<dbReference type="CDD" id="cd11387">
    <property type="entry name" value="bHLHzip_USF_MITF"/>
    <property type="match status" value="1"/>
</dbReference>
<name>A0AAN6X7B0_9PEZI</name>
<accession>A0AAN6X7B0</accession>
<dbReference type="Pfam" id="PF00010">
    <property type="entry name" value="HLH"/>
    <property type="match status" value="1"/>
</dbReference>